<feature type="compositionally biased region" description="Pro residues" evidence="14">
    <location>
        <begin position="164"/>
        <end position="173"/>
    </location>
</feature>
<comment type="function">
    <text evidence="12">Putative transcription factor required for axon growth and guidance in the central and peripheral nervous systems. Repels CNS axons away from the midline by promoting the expression of the midline repellent sli and its receptor robo.</text>
</comment>
<dbReference type="SMART" id="SM00355">
    <property type="entry name" value="ZnF_C2H2"/>
    <property type="match status" value="3"/>
</dbReference>
<protein>
    <recommendedName>
        <fullName evidence="18">BTB domain-containing protein</fullName>
    </recommendedName>
</protein>
<proteinExistence type="predicted"/>
<dbReference type="FunFam" id="3.30.160.60:FF:000130">
    <property type="entry name" value="Spalt-like transcription factor 4"/>
    <property type="match status" value="1"/>
</dbReference>
<evidence type="ECO:0000256" key="12">
    <source>
        <dbReference type="ARBA" id="ARBA00037382"/>
    </source>
</evidence>
<keyword evidence="8" id="KW-0524">Neurogenesis</keyword>
<evidence type="ECO:0000256" key="8">
    <source>
        <dbReference type="ARBA" id="ARBA00022902"/>
    </source>
</evidence>
<accession>A0A0P4WU13</accession>
<feature type="region of interest" description="Disordered" evidence="14">
    <location>
        <begin position="263"/>
        <end position="284"/>
    </location>
</feature>
<dbReference type="PROSITE" id="PS50097">
    <property type="entry name" value="BTB"/>
    <property type="match status" value="1"/>
</dbReference>
<evidence type="ECO:0000256" key="4">
    <source>
        <dbReference type="ARBA" id="ARBA00022737"/>
    </source>
</evidence>
<feature type="domain" description="BTB" evidence="15">
    <location>
        <begin position="31"/>
        <end position="96"/>
    </location>
</feature>
<evidence type="ECO:0000256" key="5">
    <source>
        <dbReference type="ARBA" id="ARBA00022771"/>
    </source>
</evidence>
<dbReference type="Gene3D" id="3.30.160.60">
    <property type="entry name" value="Classic Zinc Finger"/>
    <property type="match status" value="2"/>
</dbReference>
<dbReference type="InterPro" id="IPR000210">
    <property type="entry name" value="BTB/POZ_dom"/>
</dbReference>
<feature type="domain" description="C2H2-type" evidence="16">
    <location>
        <begin position="437"/>
        <end position="464"/>
    </location>
</feature>
<evidence type="ECO:0000256" key="7">
    <source>
        <dbReference type="ARBA" id="ARBA00022833"/>
    </source>
</evidence>
<dbReference type="PANTHER" id="PTHR23110">
    <property type="entry name" value="BTB DOMAIN TRANSCRIPTION FACTOR"/>
    <property type="match status" value="1"/>
</dbReference>
<dbReference type="GO" id="GO:0048813">
    <property type="term" value="P:dendrite morphogenesis"/>
    <property type="evidence" value="ECO:0007669"/>
    <property type="project" value="UniProtKB-ARBA"/>
</dbReference>
<evidence type="ECO:0000256" key="6">
    <source>
        <dbReference type="ARBA" id="ARBA00022782"/>
    </source>
</evidence>
<evidence type="ECO:0000256" key="11">
    <source>
        <dbReference type="ARBA" id="ARBA00023242"/>
    </source>
</evidence>
<dbReference type="AlphaFoldDB" id="A0A0P4WU13"/>
<dbReference type="InterPro" id="IPR051095">
    <property type="entry name" value="Dros_DevTransReg"/>
</dbReference>
<name>A0A0P4WU13_SCYOL</name>
<evidence type="ECO:0000259" key="15">
    <source>
        <dbReference type="PROSITE" id="PS50097"/>
    </source>
</evidence>
<dbReference type="GO" id="GO:0005634">
    <property type="term" value="C:nucleus"/>
    <property type="evidence" value="ECO:0007669"/>
    <property type="project" value="UniProtKB-SubCell"/>
</dbReference>
<keyword evidence="2" id="KW-0217">Developmental protein</keyword>
<dbReference type="Gene3D" id="3.30.710.10">
    <property type="entry name" value="Potassium Channel Kv1.1, Chain A"/>
    <property type="match status" value="1"/>
</dbReference>
<dbReference type="CDD" id="cd18315">
    <property type="entry name" value="BTB_POZ_BAB-like"/>
    <property type="match status" value="1"/>
</dbReference>
<dbReference type="GO" id="GO:0035167">
    <property type="term" value="P:larval lymph gland hemopoiesis"/>
    <property type="evidence" value="ECO:0007669"/>
    <property type="project" value="UniProtKB-ARBA"/>
</dbReference>
<feature type="domain" description="C2H2-type" evidence="16">
    <location>
        <begin position="409"/>
        <end position="436"/>
    </location>
</feature>
<dbReference type="InterPro" id="IPR036236">
    <property type="entry name" value="Znf_C2H2_sf"/>
</dbReference>
<dbReference type="GO" id="GO:0045476">
    <property type="term" value="P:nurse cell apoptotic process"/>
    <property type="evidence" value="ECO:0007669"/>
    <property type="project" value="UniProtKB-ARBA"/>
</dbReference>
<evidence type="ECO:0000259" key="16">
    <source>
        <dbReference type="PROSITE" id="PS50157"/>
    </source>
</evidence>
<evidence type="ECO:0008006" key="18">
    <source>
        <dbReference type="Google" id="ProtNLM"/>
    </source>
</evidence>
<dbReference type="GO" id="GO:0007526">
    <property type="term" value="P:larval somatic muscle development"/>
    <property type="evidence" value="ECO:0007669"/>
    <property type="project" value="UniProtKB-ARBA"/>
</dbReference>
<keyword evidence="4" id="KW-0677">Repeat</keyword>
<organism evidence="17">
    <name type="scientific">Scylla olivacea</name>
    <name type="common">Orange mud crab</name>
    <name type="synonym">Cancer olivacea</name>
    <dbReference type="NCBI Taxonomy" id="85551"/>
    <lineage>
        <taxon>Eukaryota</taxon>
        <taxon>Metazoa</taxon>
        <taxon>Ecdysozoa</taxon>
        <taxon>Arthropoda</taxon>
        <taxon>Crustacea</taxon>
        <taxon>Multicrustacea</taxon>
        <taxon>Malacostraca</taxon>
        <taxon>Eumalacostraca</taxon>
        <taxon>Eucarida</taxon>
        <taxon>Decapoda</taxon>
        <taxon>Pleocyemata</taxon>
        <taxon>Brachyura</taxon>
        <taxon>Eubrachyura</taxon>
        <taxon>Portunoidea</taxon>
        <taxon>Portunidae</taxon>
        <taxon>Portuninae</taxon>
        <taxon>Scylla</taxon>
    </lineage>
</organism>
<keyword evidence="11" id="KW-0539">Nucleus</keyword>
<dbReference type="GO" id="GO:0007464">
    <property type="term" value="P:R3/R4 cell fate commitment"/>
    <property type="evidence" value="ECO:0007669"/>
    <property type="project" value="UniProtKB-ARBA"/>
</dbReference>
<evidence type="ECO:0000256" key="2">
    <source>
        <dbReference type="ARBA" id="ARBA00022473"/>
    </source>
</evidence>
<comment type="subcellular location">
    <subcellularLocation>
        <location evidence="1">Nucleus</location>
    </subcellularLocation>
</comment>
<keyword evidence="9" id="KW-0805">Transcription regulation</keyword>
<dbReference type="PANTHER" id="PTHR23110:SF111">
    <property type="entry name" value="LONGITUDINALS LACKING PROTEIN, ISOFORMS F_I_K_T"/>
    <property type="match status" value="1"/>
</dbReference>
<dbReference type="SUPFAM" id="SSF57667">
    <property type="entry name" value="beta-beta-alpha zinc fingers"/>
    <property type="match status" value="2"/>
</dbReference>
<keyword evidence="7" id="KW-0862">Zinc</keyword>
<dbReference type="GO" id="GO:0016199">
    <property type="term" value="P:axon midline choice point recognition"/>
    <property type="evidence" value="ECO:0007669"/>
    <property type="project" value="UniProtKB-ARBA"/>
</dbReference>
<dbReference type="Pfam" id="PF00651">
    <property type="entry name" value="BTB"/>
    <property type="match status" value="1"/>
</dbReference>
<dbReference type="SUPFAM" id="SSF54695">
    <property type="entry name" value="POZ domain"/>
    <property type="match status" value="1"/>
</dbReference>
<evidence type="ECO:0000313" key="17">
    <source>
        <dbReference type="EMBL" id="JAI65403.1"/>
    </source>
</evidence>
<evidence type="ECO:0000256" key="9">
    <source>
        <dbReference type="ARBA" id="ARBA00023015"/>
    </source>
</evidence>
<evidence type="ECO:0000256" key="10">
    <source>
        <dbReference type="ARBA" id="ARBA00023163"/>
    </source>
</evidence>
<dbReference type="InterPro" id="IPR013087">
    <property type="entry name" value="Znf_C2H2_type"/>
</dbReference>
<dbReference type="GO" id="GO:0008406">
    <property type="term" value="P:gonad development"/>
    <property type="evidence" value="ECO:0007669"/>
    <property type="project" value="UniProtKB-ARBA"/>
</dbReference>
<dbReference type="GO" id="GO:0008270">
    <property type="term" value="F:zinc ion binding"/>
    <property type="evidence" value="ECO:0007669"/>
    <property type="project" value="UniProtKB-KW"/>
</dbReference>
<dbReference type="SMART" id="SM00225">
    <property type="entry name" value="BTB"/>
    <property type="match status" value="1"/>
</dbReference>
<evidence type="ECO:0000256" key="13">
    <source>
        <dbReference type="PROSITE-ProRule" id="PRU00042"/>
    </source>
</evidence>
<dbReference type="GO" id="GO:0006357">
    <property type="term" value="P:regulation of transcription by RNA polymerase II"/>
    <property type="evidence" value="ECO:0007669"/>
    <property type="project" value="TreeGrafter"/>
</dbReference>
<keyword evidence="10" id="KW-0804">Transcription</keyword>
<keyword evidence="6" id="KW-0221">Differentiation</keyword>
<keyword evidence="3" id="KW-0479">Metal-binding</keyword>
<reference evidence="17" key="1">
    <citation type="submission" date="2015-09" db="EMBL/GenBank/DDBJ databases">
        <title>Scylla olivacea transcriptome.</title>
        <authorList>
            <person name="Ikhwanuddin M."/>
        </authorList>
    </citation>
    <scope>NUCLEOTIDE SEQUENCE</scope>
</reference>
<dbReference type="GO" id="GO:0045467">
    <property type="term" value="P:R7 cell development"/>
    <property type="evidence" value="ECO:0007669"/>
    <property type="project" value="UniProtKB-ARBA"/>
</dbReference>
<evidence type="ECO:0000256" key="14">
    <source>
        <dbReference type="SAM" id="MobiDB-lite"/>
    </source>
</evidence>
<sequence>MADGMLSLSWNNHRATFCHILATLREKERYTDVTVACEGKFYPVHKLVLSTCSEYFEKIFENTPCKHPVIVLKDVNRCDLEALFCYMYEGAVSVAQSNLGRLIKAAEVLRIKGLAVPDEPPISDRRTASSHHHHSSDDRSSPHPKRRRREENSHSHQGRSQSSPSPPSSPRPSPLHDGGDSHPAQRSRSDSQWGDHGATDREDGGMDGVADDRLGDHSTTSHSAPTPPQVEVMVDETLVKEEMIDQGDTGQEDMMDSGMDYGSVGSDSRLEGSAGGGGEEDHMLPGKYEPKANPSQQAIPEAVVEALAGPSGMQTWLGGGEMPSGFSGLEGYTGSEGGQDLHPPSQAPAAHQLVAAGNPKQTEQPWMKKVRLAEIPSGENGNVKTIGLLAEGEELPRPPPATLSSPRLHYCPYCAFTTSITARLTEHLRIHAVKKPFPCPHCSFQAVQVESIRAHIRTHTGEKPFACAHCPYRSTQKGNMKRHIIKHHFVVAFAK</sequence>
<feature type="compositionally biased region" description="Basic and acidic residues" evidence="14">
    <location>
        <begin position="197"/>
        <end position="216"/>
    </location>
</feature>
<feature type="region of interest" description="Disordered" evidence="14">
    <location>
        <begin position="117"/>
        <end position="231"/>
    </location>
</feature>
<dbReference type="InterPro" id="IPR011333">
    <property type="entry name" value="SKP1/BTB/POZ_sf"/>
</dbReference>
<evidence type="ECO:0000256" key="3">
    <source>
        <dbReference type="ARBA" id="ARBA00022723"/>
    </source>
</evidence>
<keyword evidence="5 13" id="KW-0863">Zinc-finger</keyword>
<dbReference type="EMBL" id="GDRN01060247">
    <property type="protein sequence ID" value="JAI65403.1"/>
    <property type="molecule type" value="Transcribed_RNA"/>
</dbReference>
<dbReference type="PROSITE" id="PS50157">
    <property type="entry name" value="ZINC_FINGER_C2H2_2"/>
    <property type="match status" value="2"/>
</dbReference>
<evidence type="ECO:0000256" key="1">
    <source>
        <dbReference type="ARBA" id="ARBA00004123"/>
    </source>
</evidence>